<proteinExistence type="inferred from homology"/>
<organism evidence="2">
    <name type="scientific">Eucalyptus grandis</name>
    <name type="common">Flooded gum</name>
    <dbReference type="NCBI Taxonomy" id="71139"/>
    <lineage>
        <taxon>Eukaryota</taxon>
        <taxon>Viridiplantae</taxon>
        <taxon>Streptophyta</taxon>
        <taxon>Embryophyta</taxon>
        <taxon>Tracheophyta</taxon>
        <taxon>Spermatophyta</taxon>
        <taxon>Magnoliopsida</taxon>
        <taxon>eudicotyledons</taxon>
        <taxon>Gunneridae</taxon>
        <taxon>Pentapetalae</taxon>
        <taxon>rosids</taxon>
        <taxon>malvids</taxon>
        <taxon>Myrtales</taxon>
        <taxon>Myrtaceae</taxon>
        <taxon>Myrtoideae</taxon>
        <taxon>Eucalypteae</taxon>
        <taxon>Eucalyptus</taxon>
    </lineage>
</organism>
<dbReference type="Pfam" id="PF02458">
    <property type="entry name" value="Transferase"/>
    <property type="match status" value="1"/>
</dbReference>
<dbReference type="KEGG" id="egr:104444197"/>
<evidence type="ECO:0000313" key="2">
    <source>
        <dbReference type="EMBL" id="KCW72727.1"/>
    </source>
</evidence>
<dbReference type="PANTHER" id="PTHR31642:SF160">
    <property type="entry name" value="HXXXD-TYPE ACYL-TRANSFERASE FAMILY PROTEIN"/>
    <property type="match status" value="1"/>
</dbReference>
<protein>
    <recommendedName>
        <fullName evidence="3">Transferase family protein</fullName>
    </recommendedName>
</protein>
<dbReference type="InterPro" id="IPR050317">
    <property type="entry name" value="Plant_Fungal_Acyltransferase"/>
</dbReference>
<dbReference type="InterPro" id="IPR023213">
    <property type="entry name" value="CAT-like_dom_sf"/>
</dbReference>
<accession>A0A059C2Y3</accession>
<evidence type="ECO:0008006" key="3">
    <source>
        <dbReference type="Google" id="ProtNLM"/>
    </source>
</evidence>
<dbReference type="Gramene" id="KCW72727">
    <property type="protein sequence ID" value="KCW72727"/>
    <property type="gene ID" value="EUGRSUZ_E01171"/>
</dbReference>
<dbReference type="PANTHER" id="PTHR31642">
    <property type="entry name" value="TRICHOTHECENE 3-O-ACETYLTRANSFERASE"/>
    <property type="match status" value="1"/>
</dbReference>
<dbReference type="Gene3D" id="3.30.559.10">
    <property type="entry name" value="Chloramphenicol acetyltransferase-like domain"/>
    <property type="match status" value="2"/>
</dbReference>
<dbReference type="OMA" id="CIPDHRR"/>
<dbReference type="InParanoid" id="A0A059C2Y3"/>
<dbReference type="OrthoDB" id="1862401at2759"/>
<sequence length="454" mass="50348">MDVEASIEEGFMVNVSKKSIVKSITPLEDPPQVLSLSNLDLLSGRFPVTYFYFYRKPANDGGNFASIVEALKSSLAVTLSYFYPFAGRILSNLSTGEPEIVCDNTGALLLEADASSDLKKLDFRDINQFMQGKLVHIQPDFPVQVQVTKYTCGGISLTFSFDHALGDATAFHRFLLSWSEISRNVPISCRPDHSRNLRARIPPTYHPSLDQAFLKCTMEDILNIPTPKTLLKRLYHVEYESINKLQKLASSDGRSRTKIEAFSAYLWKMMVRAIDVKFHATCKMGWLVDGRRRMRNGESDPSPDYIGNVLSLAVGEASIAELKNGTIADVSSKVHEAISKVTTRSHFLDLIDWIECHRPGLMLARVVLGQGGPTLVVSSGRRFPVAELDFGFGRPVLGTVCSTIEKIGVGYVNQRASARGDGSWTLSAILWPELAAAFDSDPIIQPMSTRYLQL</sequence>
<evidence type="ECO:0000256" key="1">
    <source>
        <dbReference type="ARBA" id="ARBA00009861"/>
    </source>
</evidence>
<gene>
    <name evidence="2" type="ORF">EUGRSUZ_E01171</name>
</gene>
<comment type="similarity">
    <text evidence="1">Belongs to the plant acyltransferase family.</text>
</comment>
<dbReference type="STRING" id="71139.A0A059C2Y3"/>
<reference evidence="2" key="1">
    <citation type="submission" date="2013-07" db="EMBL/GenBank/DDBJ databases">
        <title>The genome of Eucalyptus grandis.</title>
        <authorList>
            <person name="Schmutz J."/>
            <person name="Hayes R."/>
            <person name="Myburg A."/>
            <person name="Tuskan G."/>
            <person name="Grattapaglia D."/>
            <person name="Rokhsar D.S."/>
        </authorList>
    </citation>
    <scope>NUCLEOTIDE SEQUENCE</scope>
    <source>
        <tissue evidence="2">Leaf extractions</tissue>
    </source>
</reference>
<dbReference type="EMBL" id="KK198757">
    <property type="protein sequence ID" value="KCW72727.1"/>
    <property type="molecule type" value="Genomic_DNA"/>
</dbReference>
<name>A0A059C2Y3_EUCGR</name>
<dbReference type="AlphaFoldDB" id="A0A059C2Y3"/>
<dbReference type="eggNOG" id="ENOG502QV4M">
    <property type="taxonomic scope" value="Eukaryota"/>
</dbReference>
<dbReference type="GO" id="GO:0016747">
    <property type="term" value="F:acyltransferase activity, transferring groups other than amino-acyl groups"/>
    <property type="evidence" value="ECO:0000318"/>
    <property type="project" value="GO_Central"/>
</dbReference>